<dbReference type="Proteomes" id="UP001497382">
    <property type="component" value="Unassembled WGS sequence"/>
</dbReference>
<dbReference type="GO" id="GO:0016020">
    <property type="term" value="C:membrane"/>
    <property type="evidence" value="ECO:0007669"/>
    <property type="project" value="UniProtKB-SubCell"/>
</dbReference>
<dbReference type="GO" id="GO:0005272">
    <property type="term" value="F:sodium channel activity"/>
    <property type="evidence" value="ECO:0007669"/>
    <property type="project" value="UniProtKB-KW"/>
</dbReference>
<comment type="similarity">
    <text evidence="2 12">Belongs to the amiloride-sensitive sodium channel (TC 1.A.6) family.</text>
</comment>
<evidence type="ECO:0000313" key="14">
    <source>
        <dbReference type="Proteomes" id="UP001497382"/>
    </source>
</evidence>
<evidence type="ECO:0000256" key="5">
    <source>
        <dbReference type="ARBA" id="ARBA00022692"/>
    </source>
</evidence>
<name>A0AAV2AIK8_9ARAC</name>
<dbReference type="Pfam" id="PF00858">
    <property type="entry name" value="ASC"/>
    <property type="match status" value="1"/>
</dbReference>
<keyword evidence="10 12" id="KW-0739">Sodium transport</keyword>
<dbReference type="EMBL" id="CAXIEN010000163">
    <property type="protein sequence ID" value="CAL1283035.1"/>
    <property type="molecule type" value="Genomic_DNA"/>
</dbReference>
<keyword evidence="8 12" id="KW-0406">Ion transport</keyword>
<keyword evidence="4 12" id="KW-0894">Sodium channel</keyword>
<reference evidence="13 14" key="1">
    <citation type="submission" date="2024-04" db="EMBL/GenBank/DDBJ databases">
        <authorList>
            <person name="Rising A."/>
            <person name="Reimegard J."/>
            <person name="Sonavane S."/>
            <person name="Akerstrom W."/>
            <person name="Nylinder S."/>
            <person name="Hedman E."/>
            <person name="Kallberg Y."/>
        </authorList>
    </citation>
    <scope>NUCLEOTIDE SEQUENCE [LARGE SCALE GENOMIC DNA]</scope>
</reference>
<evidence type="ECO:0000256" key="1">
    <source>
        <dbReference type="ARBA" id="ARBA00004141"/>
    </source>
</evidence>
<keyword evidence="14" id="KW-1185">Reference proteome</keyword>
<evidence type="ECO:0000256" key="10">
    <source>
        <dbReference type="ARBA" id="ARBA00023201"/>
    </source>
</evidence>
<keyword evidence="5 12" id="KW-0812">Transmembrane</keyword>
<comment type="caution">
    <text evidence="13">The sequence shown here is derived from an EMBL/GenBank/DDBJ whole genome shotgun (WGS) entry which is preliminary data.</text>
</comment>
<organism evidence="13 14">
    <name type="scientific">Larinioides sclopetarius</name>
    <dbReference type="NCBI Taxonomy" id="280406"/>
    <lineage>
        <taxon>Eukaryota</taxon>
        <taxon>Metazoa</taxon>
        <taxon>Ecdysozoa</taxon>
        <taxon>Arthropoda</taxon>
        <taxon>Chelicerata</taxon>
        <taxon>Arachnida</taxon>
        <taxon>Araneae</taxon>
        <taxon>Araneomorphae</taxon>
        <taxon>Entelegynae</taxon>
        <taxon>Araneoidea</taxon>
        <taxon>Araneidae</taxon>
        <taxon>Larinioides</taxon>
    </lineage>
</organism>
<evidence type="ECO:0000256" key="11">
    <source>
        <dbReference type="ARBA" id="ARBA00023303"/>
    </source>
</evidence>
<evidence type="ECO:0000256" key="6">
    <source>
        <dbReference type="ARBA" id="ARBA00022989"/>
    </source>
</evidence>
<dbReference type="AlphaFoldDB" id="A0AAV2AIK8"/>
<evidence type="ECO:0000256" key="7">
    <source>
        <dbReference type="ARBA" id="ARBA00023053"/>
    </source>
</evidence>
<evidence type="ECO:0000256" key="3">
    <source>
        <dbReference type="ARBA" id="ARBA00022448"/>
    </source>
</evidence>
<proteinExistence type="inferred from homology"/>
<gene>
    <name evidence="13" type="ORF">LARSCL_LOCUS12364</name>
</gene>
<keyword evidence="9" id="KW-0472">Membrane</keyword>
<keyword evidence="6" id="KW-1133">Transmembrane helix</keyword>
<sequence length="68" mass="8131">MFLMQSTEFYLHYFTYPVITSLDVLKRDKVKMPAITICNRNPFRRSQFCSNHSRFCETPNNLAEFCTK</sequence>
<evidence type="ECO:0000256" key="12">
    <source>
        <dbReference type="RuleBase" id="RU000679"/>
    </source>
</evidence>
<evidence type="ECO:0000256" key="9">
    <source>
        <dbReference type="ARBA" id="ARBA00023136"/>
    </source>
</evidence>
<dbReference type="InterPro" id="IPR001873">
    <property type="entry name" value="ENaC"/>
</dbReference>
<evidence type="ECO:0000256" key="8">
    <source>
        <dbReference type="ARBA" id="ARBA00023065"/>
    </source>
</evidence>
<feature type="non-terminal residue" evidence="13">
    <location>
        <position position="68"/>
    </location>
</feature>
<keyword evidence="3 12" id="KW-0813">Transport</keyword>
<evidence type="ECO:0000256" key="4">
    <source>
        <dbReference type="ARBA" id="ARBA00022461"/>
    </source>
</evidence>
<keyword evidence="11 12" id="KW-0407">Ion channel</keyword>
<evidence type="ECO:0000313" key="13">
    <source>
        <dbReference type="EMBL" id="CAL1283035.1"/>
    </source>
</evidence>
<protein>
    <submittedName>
        <fullName evidence="13">Uncharacterized protein</fullName>
    </submittedName>
</protein>
<keyword evidence="7" id="KW-0915">Sodium</keyword>
<accession>A0AAV2AIK8</accession>
<comment type="subcellular location">
    <subcellularLocation>
        <location evidence="1">Membrane</location>
        <topology evidence="1">Multi-pass membrane protein</topology>
    </subcellularLocation>
</comment>
<evidence type="ECO:0000256" key="2">
    <source>
        <dbReference type="ARBA" id="ARBA00007193"/>
    </source>
</evidence>